<keyword evidence="1" id="KW-0433">Leucine-rich repeat</keyword>
<comment type="caution">
    <text evidence="4">The sequence shown here is derived from an EMBL/GenBank/DDBJ whole genome shotgun (WGS) entry which is preliminary data.</text>
</comment>
<proteinExistence type="predicted"/>
<dbReference type="InterPro" id="IPR046959">
    <property type="entry name" value="PRK1-6/SRF4-like"/>
</dbReference>
<name>A0AAV9CBU5_ACOCL</name>
<dbReference type="PANTHER" id="PTHR48007">
    <property type="entry name" value="LEUCINE-RICH REPEAT RECEPTOR-LIKE PROTEIN KINASE PXC1"/>
    <property type="match status" value="1"/>
</dbReference>
<evidence type="ECO:0000313" key="5">
    <source>
        <dbReference type="Proteomes" id="UP001180020"/>
    </source>
</evidence>
<protein>
    <submittedName>
        <fullName evidence="4">Tyrosine-sulfated glycopeptide receptor 1</fullName>
    </submittedName>
</protein>
<accession>A0AAV9CBU5</accession>
<dbReference type="AlphaFoldDB" id="A0AAV9CBU5"/>
<dbReference type="InterPro" id="IPR032675">
    <property type="entry name" value="LRR_dom_sf"/>
</dbReference>
<keyword evidence="4" id="KW-0675">Receptor</keyword>
<dbReference type="EMBL" id="JAUJYO010000020">
    <property type="protein sequence ID" value="KAK1286044.1"/>
    <property type="molecule type" value="Genomic_DNA"/>
</dbReference>
<evidence type="ECO:0000256" key="1">
    <source>
        <dbReference type="ARBA" id="ARBA00022614"/>
    </source>
</evidence>
<organism evidence="4 5">
    <name type="scientific">Acorus calamus</name>
    <name type="common">Sweet flag</name>
    <dbReference type="NCBI Taxonomy" id="4465"/>
    <lineage>
        <taxon>Eukaryota</taxon>
        <taxon>Viridiplantae</taxon>
        <taxon>Streptophyta</taxon>
        <taxon>Embryophyta</taxon>
        <taxon>Tracheophyta</taxon>
        <taxon>Spermatophyta</taxon>
        <taxon>Magnoliopsida</taxon>
        <taxon>Liliopsida</taxon>
        <taxon>Acoraceae</taxon>
        <taxon>Acorus</taxon>
    </lineage>
</organism>
<reference evidence="4" key="2">
    <citation type="submission" date="2023-06" db="EMBL/GenBank/DDBJ databases">
        <authorList>
            <person name="Ma L."/>
            <person name="Liu K.-W."/>
            <person name="Li Z."/>
            <person name="Hsiao Y.-Y."/>
            <person name="Qi Y."/>
            <person name="Fu T."/>
            <person name="Tang G."/>
            <person name="Zhang D."/>
            <person name="Sun W.-H."/>
            <person name="Liu D.-K."/>
            <person name="Li Y."/>
            <person name="Chen G.-Z."/>
            <person name="Liu X.-D."/>
            <person name="Liao X.-Y."/>
            <person name="Jiang Y.-T."/>
            <person name="Yu X."/>
            <person name="Hao Y."/>
            <person name="Huang J."/>
            <person name="Zhao X.-W."/>
            <person name="Ke S."/>
            <person name="Chen Y.-Y."/>
            <person name="Wu W.-L."/>
            <person name="Hsu J.-L."/>
            <person name="Lin Y.-F."/>
            <person name="Huang M.-D."/>
            <person name="Li C.-Y."/>
            <person name="Huang L."/>
            <person name="Wang Z.-W."/>
            <person name="Zhao X."/>
            <person name="Zhong W.-Y."/>
            <person name="Peng D.-H."/>
            <person name="Ahmad S."/>
            <person name="Lan S."/>
            <person name="Zhang J.-S."/>
            <person name="Tsai W.-C."/>
            <person name="Van De Peer Y."/>
            <person name="Liu Z.-J."/>
        </authorList>
    </citation>
    <scope>NUCLEOTIDE SEQUENCE</scope>
    <source>
        <strain evidence="4">CP</strain>
        <tissue evidence="4">Leaves</tissue>
    </source>
</reference>
<evidence type="ECO:0000259" key="3">
    <source>
        <dbReference type="Pfam" id="PF08263"/>
    </source>
</evidence>
<evidence type="ECO:0000313" key="4">
    <source>
        <dbReference type="EMBL" id="KAK1286044.1"/>
    </source>
</evidence>
<gene>
    <name evidence="4" type="primary">PSYR1</name>
    <name evidence="4" type="ORF">QJS10_CPB20g01030</name>
</gene>
<dbReference type="Proteomes" id="UP001180020">
    <property type="component" value="Unassembled WGS sequence"/>
</dbReference>
<evidence type="ECO:0000256" key="2">
    <source>
        <dbReference type="ARBA" id="ARBA00022737"/>
    </source>
</evidence>
<dbReference type="SUPFAM" id="SSF52058">
    <property type="entry name" value="L domain-like"/>
    <property type="match status" value="1"/>
</dbReference>
<sequence>MMMKNHHFIFIVSFTAIAAALTSDGLSLLAFKFSVSDPLYDWDSSSGDPCHWSNISCSNLSVFLRVASLSLSSKNLSGYLPSEITGLSFLHRLNEEGPLSEVVDPGLLGEVRVKKEVVAVFHVAMACVEVDPEARPRMKAVCDGLET</sequence>
<keyword evidence="5" id="KW-1185">Reference proteome</keyword>
<dbReference type="PANTHER" id="PTHR48007:SF9">
    <property type="entry name" value="PROTEIN KINASE DOMAIN-CONTAINING PROTEIN"/>
    <property type="match status" value="1"/>
</dbReference>
<dbReference type="Gene3D" id="3.80.10.10">
    <property type="entry name" value="Ribonuclease Inhibitor"/>
    <property type="match status" value="1"/>
</dbReference>
<feature type="domain" description="Leucine-rich repeat-containing N-terminal plant-type" evidence="3">
    <location>
        <begin position="22"/>
        <end position="58"/>
    </location>
</feature>
<keyword evidence="2" id="KW-0677">Repeat</keyword>
<dbReference type="InterPro" id="IPR013210">
    <property type="entry name" value="LRR_N_plant-typ"/>
</dbReference>
<reference evidence="4" key="1">
    <citation type="journal article" date="2023" name="Nat. Commun.">
        <title>Diploid and tetraploid genomes of Acorus and the evolution of monocots.</title>
        <authorList>
            <person name="Ma L."/>
            <person name="Liu K.W."/>
            <person name="Li Z."/>
            <person name="Hsiao Y.Y."/>
            <person name="Qi Y."/>
            <person name="Fu T."/>
            <person name="Tang G.D."/>
            <person name="Zhang D."/>
            <person name="Sun W.H."/>
            <person name="Liu D.K."/>
            <person name="Li Y."/>
            <person name="Chen G.Z."/>
            <person name="Liu X.D."/>
            <person name="Liao X.Y."/>
            <person name="Jiang Y.T."/>
            <person name="Yu X."/>
            <person name="Hao Y."/>
            <person name="Huang J."/>
            <person name="Zhao X.W."/>
            <person name="Ke S."/>
            <person name="Chen Y.Y."/>
            <person name="Wu W.L."/>
            <person name="Hsu J.L."/>
            <person name="Lin Y.F."/>
            <person name="Huang M.D."/>
            <person name="Li C.Y."/>
            <person name="Huang L."/>
            <person name="Wang Z.W."/>
            <person name="Zhao X."/>
            <person name="Zhong W.Y."/>
            <person name="Peng D.H."/>
            <person name="Ahmad S."/>
            <person name="Lan S."/>
            <person name="Zhang J.S."/>
            <person name="Tsai W.C."/>
            <person name="Van de Peer Y."/>
            <person name="Liu Z.J."/>
        </authorList>
    </citation>
    <scope>NUCLEOTIDE SEQUENCE</scope>
    <source>
        <strain evidence="4">CP</strain>
    </source>
</reference>
<dbReference type="Pfam" id="PF08263">
    <property type="entry name" value="LRRNT_2"/>
    <property type="match status" value="1"/>
</dbReference>